<reference key="2">
    <citation type="submission" date="2011-04" db="EMBL/GenBank/DDBJ databases">
        <title>Complete sequence of chromosome of Haliscomenobacter hydrossis DSM 1100.</title>
        <authorList>
            <consortium name="US DOE Joint Genome Institute (JGI-PGF)"/>
            <person name="Lucas S."/>
            <person name="Han J."/>
            <person name="Lapidus A."/>
            <person name="Bruce D."/>
            <person name="Goodwin L."/>
            <person name="Pitluck S."/>
            <person name="Peters L."/>
            <person name="Kyrpides N."/>
            <person name="Mavromatis K."/>
            <person name="Ivanova N."/>
            <person name="Ovchinnikova G."/>
            <person name="Pagani I."/>
            <person name="Daligault H."/>
            <person name="Detter J.C."/>
            <person name="Han C."/>
            <person name="Land M."/>
            <person name="Hauser L."/>
            <person name="Markowitz V."/>
            <person name="Cheng J.-F."/>
            <person name="Hugenholtz P."/>
            <person name="Woyke T."/>
            <person name="Wu D."/>
            <person name="Verbarg S."/>
            <person name="Frueling A."/>
            <person name="Brambilla E."/>
            <person name="Klenk H.-P."/>
            <person name="Eisen J.A."/>
        </authorList>
    </citation>
    <scope>NUCLEOTIDE SEQUENCE</scope>
    <source>
        <strain>DSM 1100</strain>
    </source>
</reference>
<dbReference type="KEGG" id="hhy:Halhy_2385"/>
<dbReference type="GO" id="GO:0016787">
    <property type="term" value="F:hydrolase activity"/>
    <property type="evidence" value="ECO:0007669"/>
    <property type="project" value="UniProtKB-KW"/>
</dbReference>
<accession>F4KVD4</accession>
<dbReference type="STRING" id="760192.Halhy_2385"/>
<dbReference type="InterPro" id="IPR022742">
    <property type="entry name" value="Hydrolase_4"/>
</dbReference>
<gene>
    <name evidence="2" type="ordered locus">Halhy_2385</name>
</gene>
<sequence>MRKRRLLWSLLPILALAGLIYYSGLPKKQTFLYQNPVQLSKLDKIINREYRIETIELPDDYEGKVIATLLSRSTVVPSDSAVIYIHGWADYFFHDHLARWFNDRGFDFYAIELRKYGRSLLPHQKPNYCRDLQEYFPELDASIQRITQRDGHPYLMMFGHSTGGLTAALYAQSGKHRQKVKRLILNSPFLGFKADGATMSLLRFYGFLGGFNYNAVLPREGSPLYTQTIHSSEKGEWDFNFAWRPRTGFPFYQSWVHAILDGHQKVDQGLNLECPILMLTSSQSYSDGVLNAKAMRSDVVLDVPTLRTKVDKLGKAVVYKSIPGGLHDIFLSPEPVRQKAFEAIEKWLK</sequence>
<keyword evidence="2" id="KW-0378">Hydrolase</keyword>
<dbReference type="PANTHER" id="PTHR42886">
    <property type="entry name" value="RE40534P-RELATED"/>
    <property type="match status" value="1"/>
</dbReference>
<dbReference type="Gene3D" id="3.40.50.1820">
    <property type="entry name" value="alpha/beta hydrolase"/>
    <property type="match status" value="1"/>
</dbReference>
<keyword evidence="3" id="KW-1185">Reference proteome</keyword>
<dbReference type="HOGENOM" id="CLU_051796_0_0_10"/>
<dbReference type="eggNOG" id="COG2267">
    <property type="taxonomic scope" value="Bacteria"/>
</dbReference>
<dbReference type="RefSeq" id="WP_013764809.1">
    <property type="nucleotide sequence ID" value="NC_015510.1"/>
</dbReference>
<dbReference type="SUPFAM" id="SSF53474">
    <property type="entry name" value="alpha/beta-Hydrolases"/>
    <property type="match status" value="1"/>
</dbReference>
<proteinExistence type="predicted"/>
<protein>
    <submittedName>
        <fullName evidence="2">Alpha/beta hydrolase fold protein</fullName>
    </submittedName>
</protein>
<feature type="domain" description="Serine aminopeptidase S33" evidence="1">
    <location>
        <begin position="79"/>
        <end position="330"/>
    </location>
</feature>
<dbReference type="PANTHER" id="PTHR42886:SF29">
    <property type="entry name" value="PUMMELIG, ISOFORM A"/>
    <property type="match status" value="1"/>
</dbReference>
<name>F4KVD4_HALH1</name>
<evidence type="ECO:0000313" key="3">
    <source>
        <dbReference type="Proteomes" id="UP000008461"/>
    </source>
</evidence>
<organism evidence="2 3">
    <name type="scientific">Haliscomenobacter hydrossis (strain ATCC 27775 / DSM 1100 / LMG 10767 / O)</name>
    <dbReference type="NCBI Taxonomy" id="760192"/>
    <lineage>
        <taxon>Bacteria</taxon>
        <taxon>Pseudomonadati</taxon>
        <taxon>Bacteroidota</taxon>
        <taxon>Saprospiria</taxon>
        <taxon>Saprospirales</taxon>
        <taxon>Haliscomenobacteraceae</taxon>
        <taxon>Haliscomenobacter</taxon>
    </lineage>
</organism>
<dbReference type="AlphaFoldDB" id="F4KVD4"/>
<dbReference type="Proteomes" id="UP000008461">
    <property type="component" value="Chromosome"/>
</dbReference>
<dbReference type="Pfam" id="PF12146">
    <property type="entry name" value="Hydrolase_4"/>
    <property type="match status" value="1"/>
</dbReference>
<reference evidence="2 3" key="1">
    <citation type="journal article" date="2011" name="Stand. Genomic Sci.">
        <title>Complete genome sequence of Haliscomenobacter hydrossis type strain (O).</title>
        <authorList>
            <consortium name="US DOE Joint Genome Institute (JGI-PGF)"/>
            <person name="Daligault H."/>
            <person name="Lapidus A."/>
            <person name="Zeytun A."/>
            <person name="Nolan M."/>
            <person name="Lucas S."/>
            <person name="Del Rio T.G."/>
            <person name="Tice H."/>
            <person name="Cheng J.F."/>
            <person name="Tapia R."/>
            <person name="Han C."/>
            <person name="Goodwin L."/>
            <person name="Pitluck S."/>
            <person name="Liolios K."/>
            <person name="Pagani I."/>
            <person name="Ivanova N."/>
            <person name="Huntemann M."/>
            <person name="Mavromatis K."/>
            <person name="Mikhailova N."/>
            <person name="Pati A."/>
            <person name="Chen A."/>
            <person name="Palaniappan K."/>
            <person name="Land M."/>
            <person name="Hauser L."/>
            <person name="Brambilla E.M."/>
            <person name="Rohde M."/>
            <person name="Verbarg S."/>
            <person name="Goker M."/>
            <person name="Bristow J."/>
            <person name="Eisen J.A."/>
            <person name="Markowitz V."/>
            <person name="Hugenholtz P."/>
            <person name="Kyrpides N.C."/>
            <person name="Klenk H.P."/>
            <person name="Woyke T."/>
        </authorList>
    </citation>
    <scope>NUCLEOTIDE SEQUENCE [LARGE SCALE GENOMIC DNA]</scope>
    <source>
        <strain evidence="3">ATCC 27775 / DSM 1100 / LMG 10767 / O</strain>
    </source>
</reference>
<dbReference type="OrthoDB" id="9801217at2"/>
<dbReference type="InterPro" id="IPR029058">
    <property type="entry name" value="AB_hydrolase_fold"/>
</dbReference>
<evidence type="ECO:0000313" key="2">
    <source>
        <dbReference type="EMBL" id="AEE50260.1"/>
    </source>
</evidence>
<evidence type="ECO:0000259" key="1">
    <source>
        <dbReference type="Pfam" id="PF12146"/>
    </source>
</evidence>
<dbReference type="EMBL" id="CP002691">
    <property type="protein sequence ID" value="AEE50260.1"/>
    <property type="molecule type" value="Genomic_DNA"/>
</dbReference>